<dbReference type="GO" id="GO:0000725">
    <property type="term" value="P:recombinational repair"/>
    <property type="evidence" value="ECO:0007669"/>
    <property type="project" value="TreeGrafter"/>
</dbReference>
<dbReference type="GO" id="GO:0005524">
    <property type="term" value="F:ATP binding"/>
    <property type="evidence" value="ECO:0007669"/>
    <property type="project" value="InterPro"/>
</dbReference>
<dbReference type="RefSeq" id="WP_186734081.1">
    <property type="nucleotide sequence ID" value="NZ_JABWRJ020000001.1"/>
</dbReference>
<evidence type="ECO:0000313" key="2">
    <source>
        <dbReference type="EMBL" id="MBC3447499.1"/>
    </source>
</evidence>
<dbReference type="SUPFAM" id="SSF52540">
    <property type="entry name" value="P-loop containing nucleoside triphosphate hydrolases"/>
    <property type="match status" value="1"/>
</dbReference>
<dbReference type="Pfam" id="PF13245">
    <property type="entry name" value="AAA_19"/>
    <property type="match status" value="1"/>
</dbReference>
<reference evidence="2" key="1">
    <citation type="journal article" date="2020" name="Microorganisms">
        <title>Reliable Identification of Environmental Pseudomonas Isolates Using the rpoD Gene.</title>
        <authorList>
            <consortium name="The Broad Institute Genome Sequencing Platform"/>
            <person name="Girard L."/>
            <person name="Lood C."/>
            <person name="Rokni-Zadeh H."/>
            <person name="van Noort V."/>
            <person name="Lavigne R."/>
            <person name="De Mot R."/>
        </authorList>
    </citation>
    <scope>NUCLEOTIDE SEQUENCE</scope>
    <source>
        <strain evidence="2">BW13M1</strain>
    </source>
</reference>
<dbReference type="InterPro" id="IPR027417">
    <property type="entry name" value="P-loop_NTPase"/>
</dbReference>
<proteinExistence type="predicted"/>
<organism evidence="2">
    <name type="scientific">Pseudomonas peradeniyensis</name>
    <dbReference type="NCBI Taxonomy" id="2745488"/>
    <lineage>
        <taxon>Bacteria</taxon>
        <taxon>Pseudomonadati</taxon>
        <taxon>Pseudomonadota</taxon>
        <taxon>Gammaproteobacteria</taxon>
        <taxon>Pseudomonadales</taxon>
        <taxon>Pseudomonadaceae</taxon>
        <taxon>Pseudomonas</taxon>
    </lineage>
</organism>
<dbReference type="GO" id="GO:0043138">
    <property type="term" value="F:3'-5' DNA helicase activity"/>
    <property type="evidence" value="ECO:0007669"/>
    <property type="project" value="TreeGrafter"/>
</dbReference>
<name>A0A923G9W5_9PSED</name>
<protein>
    <recommendedName>
        <fullName evidence="1">DNA 3'-5' helicase II</fullName>
    </recommendedName>
</protein>
<sequence length="363" mass="41236">MQLPQYDDLIPEQLDIYDASPHENLFVVGPPGSGKTTLAVHRAQMLLRMKKKTLIITKNRMLTALATQLGDRTIDVSTMHKFVPGDYRYRLQGDIPKQGYVFDWATIISDYDARPTSPRYDHIIVDEGQNLPHGFYPWLVKHGARYITVFADEAQTTDLNERSTIQDILNAPMPRPMHLHNNHRNTREIAMLAQFFHRSQVVAPGNVELGHSGTVPRLERFTDWTTVAQDVHIRYLNQNQSIGVVVRRTRDVEHLHSLLSQALPIDTRIDTYTSEAEPDAEHGISLLSPGITILTSESVIGLEFDCVYLQDLHQSASKLTVEACRRMYMLCARAKNDLILLDGPRPMTQAELANLPDDKLLIR</sequence>
<dbReference type="EMBL" id="JABWRJ010000023">
    <property type="protein sequence ID" value="MBC3447499.1"/>
    <property type="molecule type" value="Genomic_DNA"/>
</dbReference>
<gene>
    <name evidence="2" type="ORF">HU751_17110</name>
</gene>
<comment type="caution">
    <text evidence="2">The sequence shown here is derived from an EMBL/GenBank/DDBJ whole genome shotgun (WGS) entry which is preliminary data.</text>
</comment>
<dbReference type="AlphaFoldDB" id="A0A923G9W5"/>
<evidence type="ECO:0000256" key="1">
    <source>
        <dbReference type="ARBA" id="ARBA00034923"/>
    </source>
</evidence>
<dbReference type="PANTHER" id="PTHR11070">
    <property type="entry name" value="UVRD / RECB / PCRA DNA HELICASE FAMILY MEMBER"/>
    <property type="match status" value="1"/>
</dbReference>
<dbReference type="InterPro" id="IPR000212">
    <property type="entry name" value="DNA_helicase_UvrD/REP"/>
</dbReference>
<dbReference type="Gene3D" id="3.40.50.300">
    <property type="entry name" value="P-loop containing nucleotide triphosphate hydrolases"/>
    <property type="match status" value="2"/>
</dbReference>
<dbReference type="GO" id="GO:0005829">
    <property type="term" value="C:cytosol"/>
    <property type="evidence" value="ECO:0007669"/>
    <property type="project" value="TreeGrafter"/>
</dbReference>
<dbReference type="PANTHER" id="PTHR11070:SF2">
    <property type="entry name" value="ATP-DEPENDENT DNA HELICASE SRS2"/>
    <property type="match status" value="1"/>
</dbReference>
<reference evidence="2" key="2">
    <citation type="submission" date="2020-07" db="EMBL/GenBank/DDBJ databases">
        <authorList>
            <person name="Lood C."/>
            <person name="Girard L."/>
        </authorList>
    </citation>
    <scope>NUCLEOTIDE SEQUENCE</scope>
    <source>
        <strain evidence="2">BW13M1</strain>
    </source>
</reference>
<dbReference type="GO" id="GO:0003677">
    <property type="term" value="F:DNA binding"/>
    <property type="evidence" value="ECO:0007669"/>
    <property type="project" value="InterPro"/>
</dbReference>
<accession>A0A923G9W5</accession>